<accession>A0A809RH09</accession>
<protein>
    <submittedName>
        <fullName evidence="2">Transcriptional regulator</fullName>
    </submittedName>
</protein>
<dbReference type="GO" id="GO:0003677">
    <property type="term" value="F:DNA binding"/>
    <property type="evidence" value="ECO:0007669"/>
    <property type="project" value="InterPro"/>
</dbReference>
<evidence type="ECO:0000313" key="2">
    <source>
        <dbReference type="EMBL" id="BBP01159.1"/>
    </source>
</evidence>
<gene>
    <name evidence="2" type="ORF">SFSGTM_18670</name>
</gene>
<dbReference type="RefSeq" id="WP_162084968.1">
    <property type="nucleotide sequence ID" value="NZ_AP021881.1"/>
</dbReference>
<evidence type="ECO:0000259" key="1">
    <source>
        <dbReference type="PROSITE" id="PS50943"/>
    </source>
</evidence>
<sequence>MNDGIIESSGNVFADLGFSPEESALLMMRATLMAQVREAITAHGWTQVEAAQHLGIGQSRVSDLVRGKRDKFSLDMLVTLATRAGRKVELACV</sequence>
<dbReference type="EMBL" id="AP021881">
    <property type="protein sequence ID" value="BBP01159.1"/>
    <property type="molecule type" value="Genomic_DNA"/>
</dbReference>
<dbReference type="AlphaFoldDB" id="A0A809RH09"/>
<dbReference type="PROSITE" id="PS50943">
    <property type="entry name" value="HTH_CROC1"/>
    <property type="match status" value="1"/>
</dbReference>
<dbReference type="InterPro" id="IPR001387">
    <property type="entry name" value="Cro/C1-type_HTH"/>
</dbReference>
<dbReference type="CDD" id="cd00093">
    <property type="entry name" value="HTH_XRE"/>
    <property type="match status" value="1"/>
</dbReference>
<organism evidence="2 3">
    <name type="scientific">Sulfuriferula nivalis</name>
    <dbReference type="NCBI Taxonomy" id="2675298"/>
    <lineage>
        <taxon>Bacteria</taxon>
        <taxon>Pseudomonadati</taxon>
        <taxon>Pseudomonadota</taxon>
        <taxon>Betaproteobacteria</taxon>
        <taxon>Nitrosomonadales</taxon>
        <taxon>Sulfuricellaceae</taxon>
        <taxon>Sulfuriferula</taxon>
    </lineage>
</organism>
<dbReference type="SMART" id="SM00530">
    <property type="entry name" value="HTH_XRE"/>
    <property type="match status" value="1"/>
</dbReference>
<evidence type="ECO:0000313" key="3">
    <source>
        <dbReference type="Proteomes" id="UP000463939"/>
    </source>
</evidence>
<dbReference type="Pfam" id="PF13744">
    <property type="entry name" value="HTH_37"/>
    <property type="match status" value="1"/>
</dbReference>
<dbReference type="SUPFAM" id="SSF47413">
    <property type="entry name" value="lambda repressor-like DNA-binding domains"/>
    <property type="match status" value="1"/>
</dbReference>
<dbReference type="InterPro" id="IPR039554">
    <property type="entry name" value="HigA2-like_HTH"/>
</dbReference>
<dbReference type="Proteomes" id="UP000463939">
    <property type="component" value="Chromosome"/>
</dbReference>
<reference evidence="3" key="1">
    <citation type="submission" date="2019-11" db="EMBL/GenBank/DDBJ databases">
        <title>Isolation and characterization of a novel species in the genus Sulfuriferula.</title>
        <authorList>
            <person name="Mochizuki J."/>
            <person name="Kojima H."/>
            <person name="Fukui M."/>
        </authorList>
    </citation>
    <scope>NUCLEOTIDE SEQUENCE [LARGE SCALE GENOMIC DNA]</scope>
    <source>
        <strain evidence="3">SGTM</strain>
    </source>
</reference>
<keyword evidence="3" id="KW-1185">Reference proteome</keyword>
<name>A0A809RH09_9PROT</name>
<dbReference type="Gene3D" id="1.10.260.40">
    <property type="entry name" value="lambda repressor-like DNA-binding domains"/>
    <property type="match status" value="1"/>
</dbReference>
<dbReference type="InterPro" id="IPR010982">
    <property type="entry name" value="Lambda_DNA-bd_dom_sf"/>
</dbReference>
<proteinExistence type="predicted"/>
<feature type="domain" description="HTH cro/C1-type" evidence="1">
    <location>
        <begin position="36"/>
        <end position="81"/>
    </location>
</feature>
<dbReference type="KEGG" id="sniv:SFSGTM_18670"/>